<reference evidence="3 4" key="1">
    <citation type="submission" date="2014-07" db="EMBL/GenBank/DDBJ databases">
        <authorList>
            <person name="McCorrison J."/>
            <person name="Sanka R."/>
            <person name="Torralba M."/>
            <person name="Gillis M."/>
            <person name="Haft D.H."/>
            <person name="Methe B."/>
            <person name="Sutton G."/>
            <person name="Nelson K.E."/>
        </authorList>
    </citation>
    <scope>NUCLEOTIDE SEQUENCE [LARGE SCALE GENOMIC DNA]</scope>
    <source>
        <strain evidence="3 4">DNF00320</strain>
    </source>
</reference>
<feature type="chain" id="PRO_5001917755" description="DUF5689 domain-containing protein" evidence="1">
    <location>
        <begin position="27"/>
        <end position="402"/>
    </location>
</feature>
<dbReference type="AlphaFoldDB" id="A0A096CHG4"/>
<dbReference type="RefSeq" id="WP_036866934.1">
    <property type="nucleotide sequence ID" value="NZ_JRNQ01000029.1"/>
</dbReference>
<organism evidence="3 4">
    <name type="scientific">Prevotella bivia DNF00320</name>
    <dbReference type="NCBI Taxonomy" id="1401068"/>
    <lineage>
        <taxon>Bacteria</taxon>
        <taxon>Pseudomonadati</taxon>
        <taxon>Bacteroidota</taxon>
        <taxon>Bacteroidia</taxon>
        <taxon>Bacteroidales</taxon>
        <taxon>Prevotellaceae</taxon>
        <taxon>Prevotella</taxon>
    </lineage>
</organism>
<evidence type="ECO:0000313" key="3">
    <source>
        <dbReference type="EMBL" id="KGF44729.1"/>
    </source>
</evidence>
<dbReference type="OrthoDB" id="1492759at2"/>
<evidence type="ECO:0000256" key="1">
    <source>
        <dbReference type="SAM" id="SignalP"/>
    </source>
</evidence>
<accession>A0A096CHG4</accession>
<comment type="caution">
    <text evidence="3">The sequence shown here is derived from an EMBL/GenBank/DDBJ whole genome shotgun (WGS) entry which is preliminary data.</text>
</comment>
<name>A0A096CHG4_9BACT</name>
<dbReference type="Proteomes" id="UP000029525">
    <property type="component" value="Unassembled WGS sequence"/>
</dbReference>
<proteinExistence type="predicted"/>
<sequence length="402" mass="43166">MRNFKFLALAAIAITLFASCMGENYAAPQGSESPYGNNALTESNVLTVAQLKEKFASAFATNKAFKEITEDIQVKGVVTSSDKEGNIYQEVVLQDATGAISVLVAQSNTYGYLPLGAEVLVSLKGLCVGNYKFQPQIGALGSGSLGKINKFVWNEHFKILSNNNKVEPKVFDGSWNLDADAGKLGVIKNVSLKSGYDFNAKVNVTTYANANGGAGSVSWSLNEQDSKTLVMYNSNFAKFASLPVPVGKKVNITGIFKRYNNLWEIIIRSIDDVEEVKAPLDPLAGLKGTGKGTAADPMDVTRALALINSGNAGTTEWYVKGKISTLAARGFNAQYHNYTYSISQDGTTNNELEVFRGKYLNGADFTSADQLSLGKTVVVAGKLKNYNGTLEFNAGSKLISIN</sequence>
<gene>
    <name evidence="3" type="ORF">HMPREF0647_05605</name>
</gene>
<evidence type="ECO:0000313" key="4">
    <source>
        <dbReference type="Proteomes" id="UP000029525"/>
    </source>
</evidence>
<evidence type="ECO:0000259" key="2">
    <source>
        <dbReference type="Pfam" id="PF18942"/>
    </source>
</evidence>
<feature type="signal peptide" evidence="1">
    <location>
        <begin position="1"/>
        <end position="26"/>
    </location>
</feature>
<protein>
    <recommendedName>
        <fullName evidence="2">DUF5689 domain-containing protein</fullName>
    </recommendedName>
</protein>
<feature type="domain" description="DUF5689" evidence="2">
    <location>
        <begin position="44"/>
        <end position="273"/>
    </location>
</feature>
<dbReference type="EMBL" id="JRNQ01000029">
    <property type="protein sequence ID" value="KGF44729.1"/>
    <property type="molecule type" value="Genomic_DNA"/>
</dbReference>
<dbReference type="InterPro" id="IPR043744">
    <property type="entry name" value="DUF5689"/>
</dbReference>
<dbReference type="Pfam" id="PF18942">
    <property type="entry name" value="DUF5689"/>
    <property type="match status" value="1"/>
</dbReference>
<keyword evidence="1" id="KW-0732">Signal</keyword>
<dbReference type="PROSITE" id="PS51257">
    <property type="entry name" value="PROKAR_LIPOPROTEIN"/>
    <property type="match status" value="1"/>
</dbReference>